<dbReference type="Pfam" id="PF00566">
    <property type="entry name" value="RabGAP-TBC"/>
    <property type="match status" value="1"/>
</dbReference>
<dbReference type="PROSITE" id="PS50086">
    <property type="entry name" value="TBC_RABGAP"/>
    <property type="match status" value="1"/>
</dbReference>
<comment type="caution">
    <text evidence="4">The sequence shown here is derived from an EMBL/GenBank/DDBJ whole genome shotgun (WGS) entry which is preliminary data.</text>
</comment>
<feature type="non-terminal residue" evidence="4">
    <location>
        <position position="1"/>
    </location>
</feature>
<keyword evidence="5" id="KW-1185">Reference proteome</keyword>
<accession>A0ABN9U3R7</accession>
<proteinExistence type="predicted"/>
<dbReference type="Gene3D" id="1.10.472.80">
    <property type="entry name" value="Ypt/Rab-GAP domain of gyp1p, domain 3"/>
    <property type="match status" value="1"/>
</dbReference>
<protein>
    <recommendedName>
        <fullName evidence="3">Rab-GAP TBC domain-containing protein</fullName>
    </recommendedName>
</protein>
<keyword evidence="2" id="KW-0812">Transmembrane</keyword>
<dbReference type="Proteomes" id="UP001189429">
    <property type="component" value="Unassembled WGS sequence"/>
</dbReference>
<organism evidence="4 5">
    <name type="scientific">Prorocentrum cordatum</name>
    <dbReference type="NCBI Taxonomy" id="2364126"/>
    <lineage>
        <taxon>Eukaryota</taxon>
        <taxon>Sar</taxon>
        <taxon>Alveolata</taxon>
        <taxon>Dinophyceae</taxon>
        <taxon>Prorocentrales</taxon>
        <taxon>Prorocentraceae</taxon>
        <taxon>Prorocentrum</taxon>
    </lineage>
</organism>
<sequence length="173" mass="19211">VLKLYGFCLSRLLRKRLPEFHRTLAGIDDVLGFKWFGTLFTTVLPREAALRAWDVILRDGLSALLALALGLCSLVAPALAAAVKEGSEAPEFMGLLQRRLAVDPAPLLPADWAPARGREAEQRARKAGQRLIEAAEEQRCSLEELSSLLELWRQERPADASDLDAGFEWSYLI</sequence>
<reference evidence="4" key="1">
    <citation type="submission" date="2023-10" db="EMBL/GenBank/DDBJ databases">
        <authorList>
            <person name="Chen Y."/>
            <person name="Shah S."/>
            <person name="Dougan E. K."/>
            <person name="Thang M."/>
            <person name="Chan C."/>
        </authorList>
    </citation>
    <scope>NUCLEOTIDE SEQUENCE [LARGE SCALE GENOMIC DNA]</scope>
</reference>
<keyword evidence="2" id="KW-0472">Membrane</keyword>
<feature type="transmembrane region" description="Helical" evidence="2">
    <location>
        <begin position="61"/>
        <end position="83"/>
    </location>
</feature>
<evidence type="ECO:0000313" key="4">
    <source>
        <dbReference type="EMBL" id="CAK0853505.1"/>
    </source>
</evidence>
<name>A0ABN9U3R7_9DINO</name>
<gene>
    <name evidence="4" type="ORF">PCOR1329_LOCUS44962</name>
</gene>
<dbReference type="InterPro" id="IPR035969">
    <property type="entry name" value="Rab-GAP_TBC_sf"/>
</dbReference>
<evidence type="ECO:0000256" key="1">
    <source>
        <dbReference type="SAM" id="Coils"/>
    </source>
</evidence>
<keyword evidence="2" id="KW-1133">Transmembrane helix</keyword>
<keyword evidence="1" id="KW-0175">Coiled coil</keyword>
<evidence type="ECO:0000256" key="2">
    <source>
        <dbReference type="SAM" id="Phobius"/>
    </source>
</evidence>
<dbReference type="InterPro" id="IPR000195">
    <property type="entry name" value="Rab-GAP-TBC_dom"/>
</dbReference>
<feature type="domain" description="Rab-GAP TBC" evidence="3">
    <location>
        <begin position="1"/>
        <end position="60"/>
    </location>
</feature>
<dbReference type="SUPFAM" id="SSF47923">
    <property type="entry name" value="Ypt/Rab-GAP domain of gyp1p"/>
    <property type="match status" value="1"/>
</dbReference>
<dbReference type="EMBL" id="CAUYUJ010015400">
    <property type="protein sequence ID" value="CAK0853505.1"/>
    <property type="molecule type" value="Genomic_DNA"/>
</dbReference>
<evidence type="ECO:0000259" key="3">
    <source>
        <dbReference type="PROSITE" id="PS50086"/>
    </source>
</evidence>
<evidence type="ECO:0000313" key="5">
    <source>
        <dbReference type="Proteomes" id="UP001189429"/>
    </source>
</evidence>
<feature type="coiled-coil region" evidence="1">
    <location>
        <begin position="118"/>
        <end position="155"/>
    </location>
</feature>